<proteinExistence type="predicted"/>
<evidence type="ECO:0000313" key="5">
    <source>
        <dbReference type="EMBL" id="KAL0964967.1"/>
    </source>
</evidence>
<comment type="caution">
    <text evidence="5">The sequence shown here is derived from an EMBL/GenBank/DDBJ whole genome shotgun (WGS) entry which is preliminary data.</text>
</comment>
<feature type="region of interest" description="Disordered" evidence="4">
    <location>
        <begin position="1"/>
        <end position="43"/>
    </location>
</feature>
<dbReference type="InterPro" id="IPR036770">
    <property type="entry name" value="Ankyrin_rpt-contain_sf"/>
</dbReference>
<dbReference type="Gene3D" id="1.25.40.20">
    <property type="entry name" value="Ankyrin repeat-containing domain"/>
    <property type="match status" value="1"/>
</dbReference>
<evidence type="ECO:0000256" key="1">
    <source>
        <dbReference type="ARBA" id="ARBA00022737"/>
    </source>
</evidence>
<dbReference type="PROSITE" id="PS50088">
    <property type="entry name" value="ANK_REPEAT"/>
    <property type="match status" value="4"/>
</dbReference>
<dbReference type="PRINTS" id="PR01415">
    <property type="entry name" value="ANKYRIN"/>
</dbReference>
<feature type="compositionally biased region" description="Basic and acidic residues" evidence="4">
    <location>
        <begin position="1"/>
        <end position="18"/>
    </location>
</feature>
<evidence type="ECO:0008006" key="7">
    <source>
        <dbReference type="Google" id="ProtNLM"/>
    </source>
</evidence>
<dbReference type="Pfam" id="PF12796">
    <property type="entry name" value="Ank_2"/>
    <property type="match status" value="2"/>
</dbReference>
<evidence type="ECO:0000256" key="3">
    <source>
        <dbReference type="PROSITE-ProRule" id="PRU00023"/>
    </source>
</evidence>
<evidence type="ECO:0000313" key="6">
    <source>
        <dbReference type="Proteomes" id="UP001557470"/>
    </source>
</evidence>
<dbReference type="PANTHER" id="PTHR46680:SF5">
    <property type="entry name" value="NFKB INHIBITOR EPSILON"/>
    <property type="match status" value="1"/>
</dbReference>
<dbReference type="PANTHER" id="PTHR46680">
    <property type="entry name" value="NF-KAPPA-B INHIBITOR ALPHA"/>
    <property type="match status" value="1"/>
</dbReference>
<feature type="repeat" description="ANK" evidence="3">
    <location>
        <begin position="143"/>
        <end position="175"/>
    </location>
</feature>
<sequence length="350" mass="38650">MDDAKGKVYSLEDTRMDSGVESLQNSLKDDPYNKTVRHPTSEQCETRDKVSINTEERLDSAYGSSSLTVESLSEIIGDCEITTSENDDCVEKTEFTELEENLSTISEDGDTVLHLAIIHEDKEFAHQLIQMFPIDVLDIQNNLYQTPLHLATYLSLASVVRGLVEGGASLELQDQEGNTPLHVACEQGRAECAVEMTRDISPCKLSPVLETQNWRGLTCLHLATVNRQHRLMKILMKKGADLNIQEGTSGKTALHLAVELHDMLSVTQLLSNGANVDACMFNGCTPLHLAVGRRDTPIADLLCQSGADKMLRNMEGETPLDLAHGNDDIIALFPFDDIQIQGRSVVRVPF</sequence>
<reference evidence="5 6" key="1">
    <citation type="submission" date="2024-06" db="EMBL/GenBank/DDBJ databases">
        <authorList>
            <person name="Pan Q."/>
            <person name="Wen M."/>
            <person name="Jouanno E."/>
            <person name="Zahm M."/>
            <person name="Klopp C."/>
            <person name="Cabau C."/>
            <person name="Louis A."/>
            <person name="Berthelot C."/>
            <person name="Parey E."/>
            <person name="Roest Crollius H."/>
            <person name="Montfort J."/>
            <person name="Robinson-Rechavi M."/>
            <person name="Bouchez O."/>
            <person name="Lampietro C."/>
            <person name="Lopez Roques C."/>
            <person name="Donnadieu C."/>
            <person name="Postlethwait J."/>
            <person name="Bobe J."/>
            <person name="Verreycken H."/>
            <person name="Guiguen Y."/>
        </authorList>
    </citation>
    <scope>NUCLEOTIDE SEQUENCE [LARGE SCALE GENOMIC DNA]</scope>
    <source>
        <strain evidence="5">Up_M1</strain>
        <tissue evidence="5">Testis</tissue>
    </source>
</reference>
<accession>A0ABD0W225</accession>
<protein>
    <recommendedName>
        <fullName evidence="7">NF-kappa-B inhibitor epsilon</fullName>
    </recommendedName>
</protein>
<feature type="repeat" description="ANK" evidence="3">
    <location>
        <begin position="215"/>
        <end position="247"/>
    </location>
</feature>
<dbReference type="EMBL" id="JAGEUA010000009">
    <property type="protein sequence ID" value="KAL0964967.1"/>
    <property type="molecule type" value="Genomic_DNA"/>
</dbReference>
<name>A0ABD0W225_UMBPY</name>
<dbReference type="PROSITE" id="PS50297">
    <property type="entry name" value="ANK_REP_REGION"/>
    <property type="match status" value="4"/>
</dbReference>
<keyword evidence="2 3" id="KW-0040">ANK repeat</keyword>
<dbReference type="InterPro" id="IPR002110">
    <property type="entry name" value="Ankyrin_rpt"/>
</dbReference>
<gene>
    <name evidence="5" type="ORF">UPYG_G00275070</name>
</gene>
<feature type="repeat" description="ANK" evidence="3">
    <location>
        <begin position="282"/>
        <end position="314"/>
    </location>
</feature>
<dbReference type="InterPro" id="IPR051070">
    <property type="entry name" value="NF-kappa-B_inhibitor"/>
</dbReference>
<dbReference type="SUPFAM" id="SSF48403">
    <property type="entry name" value="Ankyrin repeat"/>
    <property type="match status" value="1"/>
</dbReference>
<evidence type="ECO:0000256" key="2">
    <source>
        <dbReference type="ARBA" id="ARBA00023043"/>
    </source>
</evidence>
<feature type="repeat" description="ANK" evidence="3">
    <location>
        <begin position="249"/>
        <end position="278"/>
    </location>
</feature>
<dbReference type="AlphaFoldDB" id="A0ABD0W225"/>
<keyword evidence="1" id="KW-0677">Repeat</keyword>
<keyword evidence="6" id="KW-1185">Reference proteome</keyword>
<dbReference type="Proteomes" id="UP001557470">
    <property type="component" value="Unassembled WGS sequence"/>
</dbReference>
<dbReference type="SMART" id="SM00248">
    <property type="entry name" value="ANK"/>
    <property type="match status" value="6"/>
</dbReference>
<organism evidence="5 6">
    <name type="scientific">Umbra pygmaea</name>
    <name type="common">Eastern mudminnow</name>
    <dbReference type="NCBI Taxonomy" id="75934"/>
    <lineage>
        <taxon>Eukaryota</taxon>
        <taxon>Metazoa</taxon>
        <taxon>Chordata</taxon>
        <taxon>Craniata</taxon>
        <taxon>Vertebrata</taxon>
        <taxon>Euteleostomi</taxon>
        <taxon>Actinopterygii</taxon>
        <taxon>Neopterygii</taxon>
        <taxon>Teleostei</taxon>
        <taxon>Protacanthopterygii</taxon>
        <taxon>Esociformes</taxon>
        <taxon>Umbridae</taxon>
        <taxon>Umbra</taxon>
    </lineage>
</organism>
<evidence type="ECO:0000256" key="4">
    <source>
        <dbReference type="SAM" id="MobiDB-lite"/>
    </source>
</evidence>